<dbReference type="CDD" id="cd09917">
    <property type="entry name" value="F-box_SF"/>
    <property type="match status" value="1"/>
</dbReference>
<proteinExistence type="predicted"/>
<name>A0A6V7XFK9_MELEN</name>
<evidence type="ECO:0000259" key="1">
    <source>
        <dbReference type="PROSITE" id="PS50181"/>
    </source>
</evidence>
<dbReference type="InterPro" id="IPR036047">
    <property type="entry name" value="F-box-like_dom_sf"/>
</dbReference>
<sequence length="349" mass="41054">MLCLPTEIKLDILKFLNYKQLCSIKQTNLYFYDFINKYEGELAKEILYGIYIDDIKNVYPDKIIKLNVNNLNFALFDKQHEEINEQIEEKWSSGLPIPLYLPDQDLGGSNIVTWLSTAGISKYFVRSQFSEFHRVILELPTIITNKNQMKIVYYYLDRLFKCSFEYGIFDRFIFNPKLIQLLFGKISKQFYLIQSFLMFSKAYNSKDFFNFAMNHTISLLYRVQFYQLYRENNIKEYVDILQKVLMNGDKFNNVVIVCGNGMPKLSDLVINHIETLKDCSKMADKIVLNNTNINIITTLNEKAELIEKARDYMSKSIYKLSSKYNPKIKFSISIFGGGLLNKEIEIKRI</sequence>
<dbReference type="OrthoDB" id="5906864at2759"/>
<dbReference type="InterPro" id="IPR001810">
    <property type="entry name" value="F-box_dom"/>
</dbReference>
<dbReference type="AlphaFoldDB" id="A0A6V7XFK9"/>
<reference evidence="2 3" key="1">
    <citation type="submission" date="2020-08" db="EMBL/GenBank/DDBJ databases">
        <authorList>
            <person name="Koutsovoulos G."/>
            <person name="Danchin GJ E."/>
        </authorList>
    </citation>
    <scope>NUCLEOTIDE SEQUENCE [LARGE SCALE GENOMIC DNA]</scope>
</reference>
<feature type="domain" description="F-box" evidence="1">
    <location>
        <begin position="1"/>
        <end position="46"/>
    </location>
</feature>
<dbReference type="Proteomes" id="UP000580250">
    <property type="component" value="Unassembled WGS sequence"/>
</dbReference>
<dbReference type="Pfam" id="PF00646">
    <property type="entry name" value="F-box"/>
    <property type="match status" value="1"/>
</dbReference>
<organism evidence="2 3">
    <name type="scientific">Meloidogyne enterolobii</name>
    <name type="common">Root-knot nematode worm</name>
    <name type="synonym">Meloidogyne mayaguensis</name>
    <dbReference type="NCBI Taxonomy" id="390850"/>
    <lineage>
        <taxon>Eukaryota</taxon>
        <taxon>Metazoa</taxon>
        <taxon>Ecdysozoa</taxon>
        <taxon>Nematoda</taxon>
        <taxon>Chromadorea</taxon>
        <taxon>Rhabditida</taxon>
        <taxon>Tylenchina</taxon>
        <taxon>Tylenchomorpha</taxon>
        <taxon>Tylenchoidea</taxon>
        <taxon>Meloidogynidae</taxon>
        <taxon>Meloidogyninae</taxon>
        <taxon>Meloidogyne</taxon>
    </lineage>
</organism>
<dbReference type="SUPFAM" id="SSF81383">
    <property type="entry name" value="F-box domain"/>
    <property type="match status" value="1"/>
</dbReference>
<dbReference type="EMBL" id="CAJEWN010001512">
    <property type="protein sequence ID" value="CAD2198043.1"/>
    <property type="molecule type" value="Genomic_DNA"/>
</dbReference>
<comment type="caution">
    <text evidence="2">The sequence shown here is derived from an EMBL/GenBank/DDBJ whole genome shotgun (WGS) entry which is preliminary data.</text>
</comment>
<evidence type="ECO:0000313" key="3">
    <source>
        <dbReference type="Proteomes" id="UP000580250"/>
    </source>
</evidence>
<protein>
    <recommendedName>
        <fullName evidence="1">F-box domain-containing protein</fullName>
    </recommendedName>
</protein>
<gene>
    <name evidence="2" type="ORF">MENT_LOCUS51325</name>
</gene>
<evidence type="ECO:0000313" key="2">
    <source>
        <dbReference type="EMBL" id="CAD2198043.1"/>
    </source>
</evidence>
<dbReference type="PROSITE" id="PS50181">
    <property type="entry name" value="FBOX"/>
    <property type="match status" value="1"/>
</dbReference>
<accession>A0A6V7XFK9</accession>